<dbReference type="RefSeq" id="WP_159525068.1">
    <property type="nucleotide sequence ID" value="NZ_WUUU01000007.1"/>
</dbReference>
<evidence type="ECO:0000259" key="5">
    <source>
        <dbReference type="SMART" id="SM00829"/>
    </source>
</evidence>
<gene>
    <name evidence="6" type="ORF">GRX66_02235</name>
</gene>
<dbReference type="InterPro" id="IPR050129">
    <property type="entry name" value="Zn_alcohol_dh"/>
</dbReference>
<dbReference type="EMBL" id="WUUU01000007">
    <property type="protein sequence ID" value="MXR19478.1"/>
    <property type="molecule type" value="Genomic_DNA"/>
</dbReference>
<keyword evidence="3" id="KW-0560">Oxidoreductase</keyword>
<evidence type="ECO:0000256" key="2">
    <source>
        <dbReference type="ARBA" id="ARBA00022833"/>
    </source>
</evidence>
<comment type="similarity">
    <text evidence="4">Belongs to the zinc-containing alcohol dehydrogenase family.</text>
</comment>
<evidence type="ECO:0000256" key="4">
    <source>
        <dbReference type="RuleBase" id="RU361277"/>
    </source>
</evidence>
<dbReference type="OrthoDB" id="8709at2157"/>
<dbReference type="SUPFAM" id="SSF50129">
    <property type="entry name" value="GroES-like"/>
    <property type="match status" value="1"/>
</dbReference>
<dbReference type="SMART" id="SM00829">
    <property type="entry name" value="PKS_ER"/>
    <property type="match status" value="1"/>
</dbReference>
<dbReference type="PANTHER" id="PTHR43401">
    <property type="entry name" value="L-THREONINE 3-DEHYDROGENASE"/>
    <property type="match status" value="1"/>
</dbReference>
<dbReference type="AlphaFoldDB" id="A0A6B0SDJ9"/>
<comment type="caution">
    <text evidence="6">The sequence shown here is derived from an EMBL/GenBank/DDBJ whole genome shotgun (WGS) entry which is preliminary data.</text>
</comment>
<dbReference type="PANTHER" id="PTHR43401:SF2">
    <property type="entry name" value="L-THREONINE 3-DEHYDROGENASE"/>
    <property type="match status" value="1"/>
</dbReference>
<keyword evidence="7" id="KW-1185">Reference proteome</keyword>
<name>A0A6B0SDJ9_9EURY</name>
<dbReference type="GO" id="GO:0043168">
    <property type="term" value="F:anion binding"/>
    <property type="evidence" value="ECO:0007669"/>
    <property type="project" value="UniProtKB-ARBA"/>
</dbReference>
<proteinExistence type="inferred from homology"/>
<comment type="cofactor">
    <cofactor evidence="4">
        <name>Zn(2+)</name>
        <dbReference type="ChEBI" id="CHEBI:29105"/>
    </cofactor>
</comment>
<protein>
    <submittedName>
        <fullName evidence="6">Alcohol dehydrogenase catalytic domain-containing protein</fullName>
    </submittedName>
</protein>
<evidence type="ECO:0000256" key="3">
    <source>
        <dbReference type="ARBA" id="ARBA00023002"/>
    </source>
</evidence>
<reference evidence="6 7" key="1">
    <citation type="submission" date="2019-12" db="EMBL/GenBank/DDBJ databases">
        <title>Isolation and characterization of three novel carbon monoxide-oxidizing members of Halobacteria from salione crusts and soils.</title>
        <authorList>
            <person name="Myers M.R."/>
            <person name="King G.M."/>
        </authorList>
    </citation>
    <scope>NUCLEOTIDE SEQUENCE [LARGE SCALE GENOMIC DNA]</scope>
    <source>
        <strain evidence="6 7">PCN9</strain>
    </source>
</reference>
<dbReference type="GO" id="GO:0051262">
    <property type="term" value="P:protein tetramerization"/>
    <property type="evidence" value="ECO:0007669"/>
    <property type="project" value="UniProtKB-ARBA"/>
</dbReference>
<accession>A0A6B0SDJ9</accession>
<dbReference type="Proteomes" id="UP000471521">
    <property type="component" value="Unassembled WGS sequence"/>
</dbReference>
<dbReference type="InterPro" id="IPR020843">
    <property type="entry name" value="ER"/>
</dbReference>
<dbReference type="InterPro" id="IPR013149">
    <property type="entry name" value="ADH-like_C"/>
</dbReference>
<dbReference type="InterPro" id="IPR036291">
    <property type="entry name" value="NAD(P)-bd_dom_sf"/>
</dbReference>
<dbReference type="InterPro" id="IPR011032">
    <property type="entry name" value="GroES-like_sf"/>
</dbReference>
<organism evidence="6 7">
    <name type="scientific">Halobacterium bonnevillei</name>
    <dbReference type="NCBI Taxonomy" id="2692200"/>
    <lineage>
        <taxon>Archaea</taxon>
        <taxon>Methanobacteriati</taxon>
        <taxon>Methanobacteriota</taxon>
        <taxon>Stenosarchaea group</taxon>
        <taxon>Halobacteria</taxon>
        <taxon>Halobacteriales</taxon>
        <taxon>Halobacteriaceae</taxon>
        <taxon>Halobacterium</taxon>
    </lineage>
</organism>
<dbReference type="InterPro" id="IPR013154">
    <property type="entry name" value="ADH-like_N"/>
</dbReference>
<evidence type="ECO:0000256" key="1">
    <source>
        <dbReference type="ARBA" id="ARBA00022723"/>
    </source>
</evidence>
<dbReference type="SUPFAM" id="SSF51735">
    <property type="entry name" value="NAD(P)-binding Rossmann-fold domains"/>
    <property type="match status" value="1"/>
</dbReference>
<dbReference type="Pfam" id="PF08240">
    <property type="entry name" value="ADH_N"/>
    <property type="match status" value="1"/>
</dbReference>
<dbReference type="GO" id="GO:0008270">
    <property type="term" value="F:zinc ion binding"/>
    <property type="evidence" value="ECO:0007669"/>
    <property type="project" value="InterPro"/>
</dbReference>
<dbReference type="Pfam" id="PF00107">
    <property type="entry name" value="ADH_zinc_N"/>
    <property type="match status" value="1"/>
</dbReference>
<keyword evidence="1 4" id="KW-0479">Metal-binding</keyword>
<dbReference type="GO" id="GO:0016616">
    <property type="term" value="F:oxidoreductase activity, acting on the CH-OH group of donors, NAD or NADP as acceptor"/>
    <property type="evidence" value="ECO:0007669"/>
    <property type="project" value="UniProtKB-ARBA"/>
</dbReference>
<dbReference type="GO" id="GO:0044281">
    <property type="term" value="P:small molecule metabolic process"/>
    <property type="evidence" value="ECO:0007669"/>
    <property type="project" value="UniProtKB-ARBA"/>
</dbReference>
<feature type="domain" description="Enoyl reductase (ER)" evidence="5">
    <location>
        <begin position="13"/>
        <end position="346"/>
    </location>
</feature>
<dbReference type="InterPro" id="IPR002328">
    <property type="entry name" value="ADH_Zn_CS"/>
</dbReference>
<dbReference type="Gene3D" id="3.90.180.10">
    <property type="entry name" value="Medium-chain alcohol dehydrogenases, catalytic domain"/>
    <property type="match status" value="1"/>
</dbReference>
<keyword evidence="2 4" id="KW-0862">Zinc</keyword>
<dbReference type="PROSITE" id="PS00059">
    <property type="entry name" value="ADH_ZINC"/>
    <property type="match status" value="1"/>
</dbReference>
<evidence type="ECO:0000313" key="7">
    <source>
        <dbReference type="Proteomes" id="UP000471521"/>
    </source>
</evidence>
<sequence>MSTMDAVVLDEWGGDLTVREVEEPTPDAGEVRVDVRACGVTRTIENAVQGGLSDDPGLTPRIPGHEFAGVVDAVGPGVADVEVGDRVLSYFYLTCGRCDRCRRGDDNQCTNFGGWFGVQRDGAYAESTVIPASNVLPLPDDATFADGAVAADGLATPLHVSERTDVGDDDTVLVIGAAGRIGVHLSKLAASRGARVLAADVRDDRLAHVDAVTPDAVTPIDARGDDFPERIGEATQHADGPTVVVDTVGDVDTIRDGWAAMAMGGDLVTLTTHHERSFAPPLKEFVVKEASVVGSRFATKDQVVRAARLLADGRIEVDYTQTASLDEVAGVHEALRSGETFGTTILEP</sequence>
<dbReference type="GO" id="GO:0030554">
    <property type="term" value="F:adenyl nucleotide binding"/>
    <property type="evidence" value="ECO:0007669"/>
    <property type="project" value="UniProtKB-ARBA"/>
</dbReference>
<evidence type="ECO:0000313" key="6">
    <source>
        <dbReference type="EMBL" id="MXR19478.1"/>
    </source>
</evidence>